<reference evidence="2" key="1">
    <citation type="submission" date="2016-10" db="EMBL/GenBank/DDBJ databases">
        <authorList>
            <person name="de Groot N.N."/>
        </authorList>
    </citation>
    <scope>NUCLEOTIDE SEQUENCE</scope>
</reference>
<accession>A0A1W1BYZ9</accession>
<dbReference type="GO" id="GO:0005886">
    <property type="term" value="C:plasma membrane"/>
    <property type="evidence" value="ECO:0007669"/>
    <property type="project" value="TreeGrafter"/>
</dbReference>
<organism evidence="2">
    <name type="scientific">hydrothermal vent metagenome</name>
    <dbReference type="NCBI Taxonomy" id="652676"/>
    <lineage>
        <taxon>unclassified sequences</taxon>
        <taxon>metagenomes</taxon>
        <taxon>ecological metagenomes</taxon>
    </lineage>
</organism>
<keyword evidence="2" id="KW-0067">ATP-binding</keyword>
<evidence type="ECO:0000313" key="2">
    <source>
        <dbReference type="EMBL" id="SFV58746.1"/>
    </source>
</evidence>
<dbReference type="PANTHER" id="PTHR24220:SF692">
    <property type="entry name" value="ABC TRANSPORTER DOMAIN-CONTAINING PROTEIN"/>
    <property type="match status" value="1"/>
</dbReference>
<name>A0A1W1BYZ9_9ZZZZ</name>
<dbReference type="GO" id="GO:0022857">
    <property type="term" value="F:transmembrane transporter activity"/>
    <property type="evidence" value="ECO:0007669"/>
    <property type="project" value="TreeGrafter"/>
</dbReference>
<keyword evidence="2" id="KW-0547">Nucleotide-binding</keyword>
<evidence type="ECO:0000259" key="1">
    <source>
        <dbReference type="PROSITE" id="PS50893"/>
    </source>
</evidence>
<dbReference type="InterPro" id="IPR003439">
    <property type="entry name" value="ABC_transporter-like_ATP-bd"/>
</dbReference>
<dbReference type="AlphaFoldDB" id="A0A1W1BYZ9"/>
<dbReference type="Pfam" id="PF00005">
    <property type="entry name" value="ABC_tran"/>
    <property type="match status" value="1"/>
</dbReference>
<proteinExistence type="predicted"/>
<dbReference type="PANTHER" id="PTHR24220">
    <property type="entry name" value="IMPORT ATP-BINDING PROTEIN"/>
    <property type="match status" value="1"/>
</dbReference>
<dbReference type="EMBL" id="FPHB01000042">
    <property type="protein sequence ID" value="SFV58746.1"/>
    <property type="molecule type" value="Genomic_DNA"/>
</dbReference>
<gene>
    <name evidence="2" type="ORF">MNB_SM-7-1382</name>
</gene>
<dbReference type="GO" id="GO:0016887">
    <property type="term" value="F:ATP hydrolysis activity"/>
    <property type="evidence" value="ECO:0007669"/>
    <property type="project" value="InterPro"/>
</dbReference>
<dbReference type="Gene3D" id="3.40.50.300">
    <property type="entry name" value="P-loop containing nucleotide triphosphate hydrolases"/>
    <property type="match status" value="1"/>
</dbReference>
<dbReference type="PROSITE" id="PS50893">
    <property type="entry name" value="ABC_TRANSPORTER_2"/>
    <property type="match status" value="1"/>
</dbReference>
<protein>
    <submittedName>
        <fullName evidence="2">ABC transporter ATP-binding protein</fullName>
    </submittedName>
</protein>
<dbReference type="SUPFAM" id="SSF52540">
    <property type="entry name" value="P-loop containing nucleoside triphosphate hydrolases"/>
    <property type="match status" value="1"/>
</dbReference>
<feature type="domain" description="ABC transporter" evidence="1">
    <location>
        <begin position="7"/>
        <end position="238"/>
    </location>
</feature>
<dbReference type="InterPro" id="IPR015854">
    <property type="entry name" value="ABC_transpr_LolD-like"/>
</dbReference>
<sequence length="242" mass="27924">MQRVDKLWLNGVNQRFNNKDLFREDVYLDIEKNSATIIYGGSGSGKTSLLNILVAIVPPSKGEVYWGDKKITSLKEANALRAEYMSVLFSNFAFINELSVKENILLPATLCDVKNMEQKLNEIAKTILNFKDIDENIDLDMLMQKESVSMLSNGQKEIVALASMLLLQTKFFIADEMLRSFPEDTKVILYKRLLDYFKKERVGFFYITHWLGAMQITKESGFSYKIYKVKDQKLQKESSCEY</sequence>
<dbReference type="GO" id="GO:0005524">
    <property type="term" value="F:ATP binding"/>
    <property type="evidence" value="ECO:0007669"/>
    <property type="project" value="UniProtKB-KW"/>
</dbReference>
<dbReference type="InterPro" id="IPR027417">
    <property type="entry name" value="P-loop_NTPase"/>
</dbReference>